<keyword evidence="2" id="KW-1185">Reference proteome</keyword>
<proteinExistence type="predicted"/>
<dbReference type="EMBL" id="LXQA011403313">
    <property type="protein sequence ID" value="MCI96009.1"/>
    <property type="molecule type" value="Genomic_DNA"/>
</dbReference>
<reference evidence="1 2" key="1">
    <citation type="journal article" date="2018" name="Front. Plant Sci.">
        <title>Red Clover (Trifolium pratense) and Zigzag Clover (T. medium) - A Picture of Genomic Similarities and Differences.</title>
        <authorList>
            <person name="Dluhosova J."/>
            <person name="Istvanek J."/>
            <person name="Nedelnik J."/>
            <person name="Repkova J."/>
        </authorList>
    </citation>
    <scope>NUCLEOTIDE SEQUENCE [LARGE SCALE GENOMIC DNA]</scope>
    <source>
        <strain evidence="2">cv. 10/8</strain>
        <tissue evidence="1">Leaf</tissue>
    </source>
</reference>
<evidence type="ECO:0000313" key="2">
    <source>
        <dbReference type="Proteomes" id="UP000265520"/>
    </source>
</evidence>
<name>A0A392W8B7_9FABA</name>
<dbReference type="Proteomes" id="UP000265520">
    <property type="component" value="Unassembled WGS sequence"/>
</dbReference>
<feature type="non-terminal residue" evidence="1">
    <location>
        <position position="16"/>
    </location>
</feature>
<accession>A0A392W8B7</accession>
<dbReference type="AlphaFoldDB" id="A0A392W8B7"/>
<protein>
    <submittedName>
        <fullName evidence="1">Uncharacterized protein</fullName>
    </submittedName>
</protein>
<comment type="caution">
    <text evidence="1">The sequence shown here is derived from an EMBL/GenBank/DDBJ whole genome shotgun (WGS) entry which is preliminary data.</text>
</comment>
<sequence>MVPSYLSFPLYWCVLP</sequence>
<evidence type="ECO:0000313" key="1">
    <source>
        <dbReference type="EMBL" id="MCI96009.1"/>
    </source>
</evidence>
<organism evidence="1 2">
    <name type="scientific">Trifolium medium</name>
    <dbReference type="NCBI Taxonomy" id="97028"/>
    <lineage>
        <taxon>Eukaryota</taxon>
        <taxon>Viridiplantae</taxon>
        <taxon>Streptophyta</taxon>
        <taxon>Embryophyta</taxon>
        <taxon>Tracheophyta</taxon>
        <taxon>Spermatophyta</taxon>
        <taxon>Magnoliopsida</taxon>
        <taxon>eudicotyledons</taxon>
        <taxon>Gunneridae</taxon>
        <taxon>Pentapetalae</taxon>
        <taxon>rosids</taxon>
        <taxon>fabids</taxon>
        <taxon>Fabales</taxon>
        <taxon>Fabaceae</taxon>
        <taxon>Papilionoideae</taxon>
        <taxon>50 kb inversion clade</taxon>
        <taxon>NPAAA clade</taxon>
        <taxon>Hologalegina</taxon>
        <taxon>IRL clade</taxon>
        <taxon>Trifolieae</taxon>
        <taxon>Trifolium</taxon>
    </lineage>
</organism>